<name>A0ABR6WLJ0_9FIRM</name>
<sequence length="134" mass="15190">MIIILNKIKEDAITGLIAGNEITTVAKTVNVSRSTIYNWLSDKEFKDEMEARKKQIVEEGNAYITAYTLSHIEVIHKIAISNTDKRTALMAAQYLVDRSLGKMSNKVDADAERERDVIDVDILNEVLDEDEDFQ</sequence>
<organism evidence="2 3">
    <name type="scientific">Acetobacterium tundrae</name>
    <dbReference type="NCBI Taxonomy" id="132932"/>
    <lineage>
        <taxon>Bacteria</taxon>
        <taxon>Bacillati</taxon>
        <taxon>Bacillota</taxon>
        <taxon>Clostridia</taxon>
        <taxon>Eubacteriales</taxon>
        <taxon>Eubacteriaceae</taxon>
        <taxon>Acetobacterium</taxon>
    </lineage>
</organism>
<dbReference type="Pfam" id="PF01710">
    <property type="entry name" value="HTH_Tnp_IS630"/>
    <property type="match status" value="1"/>
</dbReference>
<proteinExistence type="predicted"/>
<evidence type="ECO:0000313" key="3">
    <source>
        <dbReference type="Proteomes" id="UP000653358"/>
    </source>
</evidence>
<dbReference type="Gene3D" id="1.10.10.60">
    <property type="entry name" value="Homeodomain-like"/>
    <property type="match status" value="1"/>
</dbReference>
<comment type="caution">
    <text evidence="2">The sequence shown here is derived from an EMBL/GenBank/DDBJ whole genome shotgun (WGS) entry which is preliminary data.</text>
</comment>
<dbReference type="InterPro" id="IPR002622">
    <property type="entry name" value="Transposase_14"/>
</dbReference>
<feature type="domain" description="Transposase Synechocystis PCC 6803" evidence="1">
    <location>
        <begin position="12"/>
        <end position="56"/>
    </location>
</feature>
<keyword evidence="3" id="KW-1185">Reference proteome</keyword>
<evidence type="ECO:0000259" key="1">
    <source>
        <dbReference type="Pfam" id="PF01710"/>
    </source>
</evidence>
<dbReference type="RefSeq" id="WP_148602984.1">
    <property type="nucleotide sequence ID" value="NZ_RXYB01000005.1"/>
</dbReference>
<dbReference type="EMBL" id="WJBB01000009">
    <property type="protein sequence ID" value="MBC3797156.1"/>
    <property type="molecule type" value="Genomic_DNA"/>
</dbReference>
<evidence type="ECO:0000313" key="2">
    <source>
        <dbReference type="EMBL" id="MBC3797156.1"/>
    </source>
</evidence>
<gene>
    <name evidence="2" type="ORF">GH807_08855</name>
</gene>
<protein>
    <recommendedName>
        <fullName evidence="1">Transposase Synechocystis PCC 6803 domain-containing protein</fullName>
    </recommendedName>
</protein>
<reference evidence="2 3" key="1">
    <citation type="journal article" date="2020" name="mSystems">
        <title>Defining Genomic and Predicted Metabolic Features of the Acetobacterium Genus.</title>
        <authorList>
            <person name="Ross D.E."/>
            <person name="Marshall C.W."/>
            <person name="Gulliver D."/>
            <person name="May H.D."/>
            <person name="Norman R.S."/>
        </authorList>
    </citation>
    <scope>NUCLEOTIDE SEQUENCE [LARGE SCALE GENOMIC DNA]</scope>
    <source>
        <strain evidence="2 3">DSM 9173</strain>
    </source>
</reference>
<accession>A0ABR6WLJ0</accession>
<dbReference type="Proteomes" id="UP000653358">
    <property type="component" value="Unassembled WGS sequence"/>
</dbReference>